<feature type="compositionally biased region" description="Basic residues" evidence="1">
    <location>
        <begin position="219"/>
        <end position="241"/>
    </location>
</feature>
<dbReference type="InterPro" id="IPR052853">
    <property type="entry name" value="Actin_dynamics_regulator"/>
</dbReference>
<feature type="region of interest" description="Disordered" evidence="1">
    <location>
        <begin position="217"/>
        <end position="241"/>
    </location>
</feature>
<dbReference type="PANTHER" id="PTHR47574:SF3">
    <property type="entry name" value="CAPPING PROTEIN-INHIBITING REGULATOR OF ACTIN DYNAMICS"/>
    <property type="match status" value="1"/>
</dbReference>
<proteinExistence type="predicted"/>
<evidence type="ECO:0000313" key="3">
    <source>
        <dbReference type="Proteomes" id="UP000189704"/>
    </source>
</evidence>
<evidence type="ECO:0000259" key="2">
    <source>
        <dbReference type="Pfam" id="PF15262"/>
    </source>
</evidence>
<accession>A0A3Q0DY22</accession>
<dbReference type="AlphaFoldDB" id="A0A3Q0DY22"/>
<name>A0A3Q0DY22_CARSF</name>
<dbReference type="KEGG" id="csyr:103258121"/>
<dbReference type="GO" id="GO:2000813">
    <property type="term" value="P:negative regulation of barbed-end actin filament capping"/>
    <property type="evidence" value="ECO:0007669"/>
    <property type="project" value="TreeGrafter"/>
</dbReference>
<dbReference type="Pfam" id="PF15262">
    <property type="entry name" value="DUF4592"/>
    <property type="match status" value="1"/>
</dbReference>
<evidence type="ECO:0000256" key="1">
    <source>
        <dbReference type="SAM" id="MobiDB-lite"/>
    </source>
</evidence>
<dbReference type="GO" id="GO:0030277">
    <property type="term" value="P:maintenance of gastrointestinal epithelium"/>
    <property type="evidence" value="ECO:0007669"/>
    <property type="project" value="TreeGrafter"/>
</dbReference>
<gene>
    <name evidence="4" type="primary">LOC103258121</name>
</gene>
<reference evidence="4" key="1">
    <citation type="submission" date="2025-08" db="UniProtKB">
        <authorList>
            <consortium name="RefSeq"/>
        </authorList>
    </citation>
    <scope>IDENTIFICATION</scope>
</reference>
<keyword evidence="3" id="KW-1185">Reference proteome</keyword>
<feature type="compositionally biased region" description="Low complexity" evidence="1">
    <location>
        <begin position="1"/>
        <end position="12"/>
    </location>
</feature>
<feature type="non-terminal residue" evidence="4">
    <location>
        <position position="1"/>
    </location>
</feature>
<dbReference type="GeneID" id="103258121"/>
<feature type="region of interest" description="Disordered" evidence="1">
    <location>
        <begin position="108"/>
        <end position="131"/>
    </location>
</feature>
<protein>
    <submittedName>
        <fullName evidence="4">Uncharacterized protein KIAA1211-like</fullName>
    </submittedName>
</protein>
<feature type="compositionally biased region" description="Basic and acidic residues" evidence="1">
    <location>
        <begin position="21"/>
        <end position="31"/>
    </location>
</feature>
<dbReference type="InterPro" id="IPR028030">
    <property type="entry name" value="DUF4592"/>
</dbReference>
<dbReference type="Proteomes" id="UP000189704">
    <property type="component" value="Unplaced"/>
</dbReference>
<feature type="region of interest" description="Disordered" evidence="1">
    <location>
        <begin position="149"/>
        <end position="199"/>
    </location>
</feature>
<sequence length="241" mass="26227">KKKGGKFQPFKKLFGKRKKKDPSLSREESAGKKSHSHQSVSNGTFSSDEETLEDGLRYINCSMGTRALSHDSIFIPDGGAGSQQTVQAMSQDNILGKVKTLQQQLGKNIKFGQQPPNAIPMKKADSEEASLEEDLFLTSPMEIVTQQDIVLSDTENKSSDTPSSVSPPDLPGAGSEMDEKVAPVKPSRPKRHLSSAGTIESVNLDAIPLAIARLDNSAAKHKLSVKPKNQRVSKKHRRLAQ</sequence>
<dbReference type="OrthoDB" id="9905722at2759"/>
<feature type="non-terminal residue" evidence="4">
    <location>
        <position position="241"/>
    </location>
</feature>
<evidence type="ECO:0000313" key="4">
    <source>
        <dbReference type="RefSeq" id="XP_021566930.1"/>
    </source>
</evidence>
<dbReference type="RefSeq" id="XP_021566930.1">
    <property type="nucleotide sequence ID" value="XM_021711255.1"/>
</dbReference>
<feature type="region of interest" description="Disordered" evidence="1">
    <location>
        <begin position="1"/>
        <end position="50"/>
    </location>
</feature>
<feature type="domain" description="DUF4592" evidence="2">
    <location>
        <begin position="107"/>
        <end position="235"/>
    </location>
</feature>
<feature type="compositionally biased region" description="Polar residues" evidence="1">
    <location>
        <begin position="37"/>
        <end position="46"/>
    </location>
</feature>
<dbReference type="PANTHER" id="PTHR47574">
    <property type="entry name" value="CANCER-RELATED REGULATOR OF ACTIN DYNAMICS"/>
    <property type="match status" value="1"/>
</dbReference>
<organism evidence="3 4">
    <name type="scientific">Carlito syrichta</name>
    <name type="common">Philippine tarsier</name>
    <name type="synonym">Tarsius syrichta</name>
    <dbReference type="NCBI Taxonomy" id="1868482"/>
    <lineage>
        <taxon>Eukaryota</taxon>
        <taxon>Metazoa</taxon>
        <taxon>Chordata</taxon>
        <taxon>Craniata</taxon>
        <taxon>Vertebrata</taxon>
        <taxon>Euteleostomi</taxon>
        <taxon>Mammalia</taxon>
        <taxon>Eutheria</taxon>
        <taxon>Euarchontoglires</taxon>
        <taxon>Primates</taxon>
        <taxon>Haplorrhini</taxon>
        <taxon>Tarsiiformes</taxon>
        <taxon>Tarsiidae</taxon>
        <taxon>Carlito</taxon>
    </lineage>
</organism>